<sequence length="154" mass="18002">MKLADFLQDPELNKLRQKMGAEELGDFELFDPQKQLTYSEREGLEAGDFAINAAELRALKDKTLAYKNSRLWLTHDGQYHLAYCQAVQQLRHRQIAVHAGTEHNQTDDLCVECLALLQYHGVDSRRVRRSEFTEHVQEEFDLAEFKKLYPFYPV</sequence>
<accession>A0ABV7VQD7</accession>
<protein>
    <submittedName>
        <fullName evidence="1">Uncharacterized protein</fullName>
    </submittedName>
</protein>
<organism evidence="1 2">
    <name type="scientific">Bacterioplanoides pacificum</name>
    <dbReference type="NCBI Taxonomy" id="1171596"/>
    <lineage>
        <taxon>Bacteria</taxon>
        <taxon>Pseudomonadati</taxon>
        <taxon>Pseudomonadota</taxon>
        <taxon>Gammaproteobacteria</taxon>
        <taxon>Oceanospirillales</taxon>
        <taxon>Oceanospirillaceae</taxon>
        <taxon>Bacterioplanoides</taxon>
    </lineage>
</organism>
<name>A0ABV7VQD7_9GAMM</name>
<proteinExistence type="predicted"/>
<reference evidence="2" key="1">
    <citation type="journal article" date="2019" name="Int. J. Syst. Evol. Microbiol.">
        <title>The Global Catalogue of Microorganisms (GCM) 10K type strain sequencing project: providing services to taxonomists for standard genome sequencing and annotation.</title>
        <authorList>
            <consortium name="The Broad Institute Genomics Platform"/>
            <consortium name="The Broad Institute Genome Sequencing Center for Infectious Disease"/>
            <person name="Wu L."/>
            <person name="Ma J."/>
        </authorList>
    </citation>
    <scope>NUCLEOTIDE SEQUENCE [LARGE SCALE GENOMIC DNA]</scope>
    <source>
        <strain evidence="2">KCTC 42424</strain>
    </source>
</reference>
<keyword evidence="2" id="KW-1185">Reference proteome</keyword>
<evidence type="ECO:0000313" key="2">
    <source>
        <dbReference type="Proteomes" id="UP001595722"/>
    </source>
</evidence>
<gene>
    <name evidence="1" type="ORF">ACFOMG_02560</name>
</gene>
<dbReference type="RefSeq" id="WP_376864586.1">
    <property type="nucleotide sequence ID" value="NZ_JBHRYB010000001.1"/>
</dbReference>
<dbReference type="EMBL" id="JBHRYB010000001">
    <property type="protein sequence ID" value="MFC3678996.1"/>
    <property type="molecule type" value="Genomic_DNA"/>
</dbReference>
<evidence type="ECO:0000313" key="1">
    <source>
        <dbReference type="EMBL" id="MFC3678996.1"/>
    </source>
</evidence>
<comment type="caution">
    <text evidence="1">The sequence shown here is derived from an EMBL/GenBank/DDBJ whole genome shotgun (WGS) entry which is preliminary data.</text>
</comment>
<dbReference type="Proteomes" id="UP001595722">
    <property type="component" value="Unassembled WGS sequence"/>
</dbReference>